<dbReference type="RefSeq" id="WP_145647335.1">
    <property type="nucleotide sequence ID" value="NZ_VLLB01000001.1"/>
</dbReference>
<protein>
    <submittedName>
        <fullName evidence="3">YXWGXW repeat-containing protein</fullName>
    </submittedName>
</protein>
<evidence type="ECO:0000256" key="1">
    <source>
        <dbReference type="SAM" id="MobiDB-lite"/>
    </source>
</evidence>
<dbReference type="Pfam" id="PF12779">
    <property type="entry name" value="WXXGXW"/>
    <property type="match status" value="1"/>
</dbReference>
<dbReference type="SUPFAM" id="SSF103647">
    <property type="entry name" value="TSP type-3 repeat"/>
    <property type="match status" value="1"/>
</dbReference>
<evidence type="ECO:0000256" key="2">
    <source>
        <dbReference type="SAM" id="SignalP"/>
    </source>
</evidence>
<feature type="chain" id="PRO_5021755905" evidence="2">
    <location>
        <begin position="26"/>
        <end position="144"/>
    </location>
</feature>
<feature type="region of interest" description="Disordered" evidence="1">
    <location>
        <begin position="98"/>
        <end position="144"/>
    </location>
</feature>
<gene>
    <name evidence="3" type="ORF">IP91_00656</name>
</gene>
<keyword evidence="2" id="KW-0732">Signal</keyword>
<organism evidence="3 4">
    <name type="scientific">Pseudoduganella lurida</name>
    <dbReference type="NCBI Taxonomy" id="1036180"/>
    <lineage>
        <taxon>Bacteria</taxon>
        <taxon>Pseudomonadati</taxon>
        <taxon>Pseudomonadota</taxon>
        <taxon>Betaproteobacteria</taxon>
        <taxon>Burkholderiales</taxon>
        <taxon>Oxalobacteraceae</taxon>
        <taxon>Telluria group</taxon>
        <taxon>Pseudoduganella</taxon>
    </lineage>
</organism>
<comment type="caution">
    <text evidence="3">The sequence shown here is derived from an EMBL/GenBank/DDBJ whole genome shotgun (WGS) entry which is preliminary data.</text>
</comment>
<dbReference type="Proteomes" id="UP000318431">
    <property type="component" value="Unassembled WGS sequence"/>
</dbReference>
<feature type="signal peptide" evidence="2">
    <location>
        <begin position="1"/>
        <end position="25"/>
    </location>
</feature>
<dbReference type="OrthoDB" id="121499at2"/>
<dbReference type="AlphaFoldDB" id="A0A562RMA1"/>
<dbReference type="GO" id="GO:0005509">
    <property type="term" value="F:calcium ion binding"/>
    <property type="evidence" value="ECO:0007669"/>
    <property type="project" value="InterPro"/>
</dbReference>
<evidence type="ECO:0000313" key="4">
    <source>
        <dbReference type="Proteomes" id="UP000318431"/>
    </source>
</evidence>
<reference evidence="3 4" key="1">
    <citation type="journal article" date="2015" name="Stand. Genomic Sci.">
        <title>Genomic Encyclopedia of Bacterial and Archaeal Type Strains, Phase III: the genomes of soil and plant-associated and newly described type strains.</title>
        <authorList>
            <person name="Whitman W.B."/>
            <person name="Woyke T."/>
            <person name="Klenk H.P."/>
            <person name="Zhou Y."/>
            <person name="Lilburn T.G."/>
            <person name="Beck B.J."/>
            <person name="De Vos P."/>
            <person name="Vandamme P."/>
            <person name="Eisen J.A."/>
            <person name="Garrity G."/>
            <person name="Hugenholtz P."/>
            <person name="Kyrpides N.C."/>
        </authorList>
    </citation>
    <scope>NUCLEOTIDE SEQUENCE [LARGE SCALE GENOMIC DNA]</scope>
    <source>
        <strain evidence="3 4">CGMCC 1.10822</strain>
    </source>
</reference>
<dbReference type="EMBL" id="VLLB01000001">
    <property type="protein sequence ID" value="TWI69586.1"/>
    <property type="molecule type" value="Genomic_DNA"/>
</dbReference>
<accession>A0A562RMA1</accession>
<proteinExistence type="predicted"/>
<dbReference type="InterPro" id="IPR024447">
    <property type="entry name" value="YXWGXW_rpt"/>
</dbReference>
<name>A0A562RMA1_9BURK</name>
<dbReference type="InterPro" id="IPR028974">
    <property type="entry name" value="TSP_type-3_rpt"/>
</dbReference>
<evidence type="ECO:0000313" key="3">
    <source>
        <dbReference type="EMBL" id="TWI69586.1"/>
    </source>
</evidence>
<sequence length="144" mass="16641">MKKLLIAAMIAGSMGAMTVPLTASADVIVVRKAPPPPRHEAVPKARHGYVWAPGYWSYNGRAYVWQKGHYERVRAGYYYNQPAWVERDGRWEFARGEWRRGERDHNGRPGDRDHDGVPNRVDRDRDGDGVSNRHDDRPNDPRRH</sequence>
<keyword evidence="4" id="KW-1185">Reference proteome</keyword>